<sequence>MRNKTGIITLTAIISLLCLYFLSFTFVSRNVQQDATQFATDSKGKVDFTKRQDYMDSLWKEPVYNLGFTKFTFEEVKAKEINLGLDLQGGMQLTMEVSPVDILKAMSGNSTDPKFLAAIKRANELQKNSTDKYTNLFAKAYEEVEPNGRLSRIFSTAANKSKISYESSNSEVMKVIESEVEDAIDRSFEILRTRVDKFGVSNPNIQRLPGTERIQIELPGVDNPERVRKLLSGVAKLEFAEVWELQELSPYLQQLDDYLVRTEKPATASATRDKDAAALLTDSTTASTTIRADTTQADSLKSEITNLEQQLAGKTAGKDSTKADSLTNLQNQNQGLSKYFLPMMGGLSAKVSDTARINNILNRDEVRTFFPYNVRFLWEVKAIEGTATTSEEYIVLHAVKKTRDGKAALEGDVIADARQDFSQTGQAEVNMQMNALGAKKWKNLTANNVGKRIAIILDDNVYSAPNVQNEIPNGSSVITGNFTVEEAKDLANILKAGKLAAPTRIVEEAVVGPSLGQEAITQGLVSTLAGLGMVVLFMILYYGSGGVVANVALLFNIFFIIGVLAQFNAVLTLPGIAGIVLTMGMAVDANVLIFERIKEELKAGRTLMKAIEVGYDKAYSSILDSNATTFITGVILYAFGSGGVKGFAVTLMIGIICSLFTAVFITRLIMEWVAKRKDAKDITLTTFASKNLFQHINFDFVGNRKKAYIFSGAFIAAGLVLMAFMGLNMGVDFKGGRMFVVQFDKAVAAADVRSALMDDFQNTGIEVKTYNGDSQLKITTSYLIDEESDEADEKVKQALLQGLKTYNIQQDDIVSSAKVGATMADDIQDSSRTSVLLSLVAIFFYILIRFRQWQYSLGAVVALTHDVLFVMSAFAIARIFGINFEVDQVFIAAMLTVVGYSINDTVVVFDRIREFATLATTKEELPSILNRAINQTLSRTIMTSMVTLLVVVVLLIFGGEVLRGFSFALTIGIVFGTYSSIFIASPIVLDLSKKKVTPVTGKTQTAAARA</sequence>
<reference evidence="15 16" key="1">
    <citation type="submission" date="2020-01" db="EMBL/GenBank/DDBJ databases">
        <authorList>
            <person name="Kim M.K."/>
        </authorList>
    </citation>
    <scope>NUCLEOTIDE SEQUENCE [LARGE SCALE GENOMIC DNA]</scope>
    <source>
        <strain evidence="15 16">172606-1</strain>
    </source>
</reference>
<proteinExistence type="inferred from homology"/>
<dbReference type="Gene3D" id="3.30.1360.200">
    <property type="match status" value="1"/>
</dbReference>
<dbReference type="InterPro" id="IPR048631">
    <property type="entry name" value="SecD_1st"/>
</dbReference>
<accession>A0A6C0GMV7</accession>
<dbReference type="Pfam" id="PF07549">
    <property type="entry name" value="Sec_GG"/>
    <property type="match status" value="2"/>
</dbReference>
<dbReference type="Pfam" id="PF22599">
    <property type="entry name" value="SecDF_P1_head"/>
    <property type="match status" value="1"/>
</dbReference>
<feature type="transmembrane region" description="Helical" evidence="9">
    <location>
        <begin position="573"/>
        <end position="597"/>
    </location>
</feature>
<dbReference type="Gene3D" id="3.30.70.3220">
    <property type="match status" value="1"/>
</dbReference>
<dbReference type="KEGG" id="rhoz:GXP67_23265"/>
<comment type="subunit">
    <text evidence="10">Forms a complex with SecD. Part of the essential Sec protein translocation apparatus which comprises SecA, SecYEG and auxiliary proteins SecDF. Other proteins may also be involved.</text>
</comment>
<feature type="transmembrane region" description="Helical" evidence="9">
    <location>
        <begin position="855"/>
        <end position="877"/>
    </location>
</feature>
<dbReference type="GO" id="GO:0006605">
    <property type="term" value="P:protein targeting"/>
    <property type="evidence" value="ECO:0007669"/>
    <property type="project" value="UniProtKB-UniRule"/>
</dbReference>
<evidence type="ECO:0000256" key="7">
    <source>
        <dbReference type="ARBA" id="ARBA00023010"/>
    </source>
</evidence>
<feature type="transmembrane region" description="Helical" evidence="9">
    <location>
        <begin position="547"/>
        <end position="567"/>
    </location>
</feature>
<dbReference type="RefSeq" id="WP_162445338.1">
    <property type="nucleotide sequence ID" value="NZ_CP048222.1"/>
</dbReference>
<feature type="coiled-coil region" evidence="11">
    <location>
        <begin position="290"/>
        <end position="317"/>
    </location>
</feature>
<dbReference type="PRINTS" id="PR01755">
    <property type="entry name" value="SECFTRNLCASE"/>
</dbReference>
<dbReference type="NCBIfam" id="TIGR01129">
    <property type="entry name" value="secD"/>
    <property type="match status" value="1"/>
</dbReference>
<evidence type="ECO:0000313" key="16">
    <source>
        <dbReference type="Proteomes" id="UP000480178"/>
    </source>
</evidence>
<feature type="transmembrane region" description="Helical" evidence="9">
    <location>
        <begin position="646"/>
        <end position="670"/>
    </location>
</feature>
<dbReference type="InterPro" id="IPR054384">
    <property type="entry name" value="SecDF_P1_head"/>
</dbReference>
<feature type="domain" description="Protein export membrane protein SecD/SecF C-terminal" evidence="12">
    <location>
        <begin position="503"/>
        <end position="675"/>
    </location>
</feature>
<dbReference type="NCBIfam" id="TIGR00916">
    <property type="entry name" value="2A0604s01"/>
    <property type="match status" value="2"/>
</dbReference>
<feature type="domain" description="SecDF P1 head subdomain" evidence="14">
    <location>
        <begin position="406"/>
        <end position="501"/>
    </location>
</feature>
<comment type="subcellular location">
    <subcellularLocation>
        <location evidence="1 9">Cell membrane</location>
        <topology evidence="1 9">Multi-pass membrane protein</topology>
    </subcellularLocation>
</comment>
<comment type="similarity">
    <text evidence="10">Belongs to the SecD/SecF family. SecF subfamily.</text>
</comment>
<dbReference type="InterPro" id="IPR055344">
    <property type="entry name" value="SecD_SecF_C_bact"/>
</dbReference>
<feature type="domain" description="Protein translocase subunit SecDF P1" evidence="13">
    <location>
        <begin position="184"/>
        <end position="242"/>
    </location>
</feature>
<evidence type="ECO:0000256" key="3">
    <source>
        <dbReference type="ARBA" id="ARBA00022475"/>
    </source>
</evidence>
<dbReference type="NCBIfam" id="TIGR00966">
    <property type="entry name" value="transloc_SecF"/>
    <property type="match status" value="1"/>
</dbReference>
<feature type="transmembrane region" description="Helical" evidence="9">
    <location>
        <begin position="941"/>
        <end position="959"/>
    </location>
</feature>
<dbReference type="SUPFAM" id="SSF82866">
    <property type="entry name" value="Multidrug efflux transporter AcrB transmembrane domain"/>
    <property type="match status" value="2"/>
</dbReference>
<dbReference type="NCBIfam" id="NF009585">
    <property type="entry name" value="PRK13024.1-5"/>
    <property type="match status" value="1"/>
</dbReference>
<dbReference type="InterPro" id="IPR048634">
    <property type="entry name" value="SecD_SecF_C"/>
</dbReference>
<evidence type="ECO:0000313" key="15">
    <source>
        <dbReference type="EMBL" id="QHT69349.1"/>
    </source>
</evidence>
<keyword evidence="6 9" id="KW-1133">Transmembrane helix</keyword>
<evidence type="ECO:0000256" key="5">
    <source>
        <dbReference type="ARBA" id="ARBA00022927"/>
    </source>
</evidence>
<evidence type="ECO:0000256" key="6">
    <source>
        <dbReference type="ARBA" id="ARBA00022989"/>
    </source>
</evidence>
<evidence type="ECO:0000256" key="8">
    <source>
        <dbReference type="ARBA" id="ARBA00023136"/>
    </source>
</evidence>
<dbReference type="GO" id="GO:0015450">
    <property type="term" value="F:protein-transporting ATPase activity"/>
    <property type="evidence" value="ECO:0007669"/>
    <property type="project" value="InterPro"/>
</dbReference>
<keyword evidence="8 9" id="KW-0472">Membrane</keyword>
<feature type="domain" description="Protein export membrane protein SecD/SecF C-terminal" evidence="12">
    <location>
        <begin position="810"/>
        <end position="993"/>
    </location>
</feature>
<keyword evidence="7 9" id="KW-0811">Translocation</keyword>
<keyword evidence="4 9" id="KW-0812">Transmembrane</keyword>
<dbReference type="AlphaFoldDB" id="A0A6C0GMV7"/>
<dbReference type="Pfam" id="PF02355">
    <property type="entry name" value="SecD_SecF_C"/>
    <property type="match status" value="2"/>
</dbReference>
<dbReference type="HAMAP" id="MF_01463_B">
    <property type="entry name" value="SecD_B"/>
    <property type="match status" value="1"/>
</dbReference>
<dbReference type="InterPro" id="IPR005665">
    <property type="entry name" value="SecF_bac"/>
</dbReference>
<keyword evidence="5 9" id="KW-0653">Protein transport</keyword>
<evidence type="ECO:0000259" key="14">
    <source>
        <dbReference type="Pfam" id="PF22599"/>
    </source>
</evidence>
<dbReference type="InterPro" id="IPR005791">
    <property type="entry name" value="SecD"/>
</dbReference>
<comment type="similarity">
    <text evidence="9">Belongs to the SecD/SecF family. SecD subfamily.</text>
</comment>
<evidence type="ECO:0000256" key="1">
    <source>
        <dbReference type="ARBA" id="ARBA00004651"/>
    </source>
</evidence>
<dbReference type="GO" id="GO:0043952">
    <property type="term" value="P:protein transport by the Sec complex"/>
    <property type="evidence" value="ECO:0007669"/>
    <property type="project" value="UniProtKB-UniRule"/>
</dbReference>
<dbReference type="InterPro" id="IPR022813">
    <property type="entry name" value="SecD/SecF_arch_bac"/>
</dbReference>
<dbReference type="PANTHER" id="PTHR30081">
    <property type="entry name" value="PROTEIN-EXPORT MEMBRANE PROTEIN SEC"/>
    <property type="match status" value="1"/>
</dbReference>
<dbReference type="HAMAP" id="MF_01464_B">
    <property type="entry name" value="SecF_B"/>
    <property type="match status" value="1"/>
</dbReference>
<feature type="transmembrane region" description="Helical" evidence="9">
    <location>
        <begin position="707"/>
        <end position="727"/>
    </location>
</feature>
<dbReference type="Gene3D" id="1.20.1640.10">
    <property type="entry name" value="Multidrug efflux transporter AcrB transmembrane domain"/>
    <property type="match status" value="2"/>
</dbReference>
<comment type="subunit">
    <text evidence="9">Forms a complex with SecF. Part of the essential Sec protein translocation apparatus which comprises SecA, SecYEG and auxiliary proteins SecDF. Other proteins may also be involved.</text>
</comment>
<feature type="transmembrane region" description="Helical" evidence="9">
    <location>
        <begin position="965"/>
        <end position="989"/>
    </location>
</feature>
<evidence type="ECO:0000259" key="13">
    <source>
        <dbReference type="Pfam" id="PF21760"/>
    </source>
</evidence>
<gene>
    <name evidence="10" type="primary">secF</name>
    <name evidence="9" type="synonym">secD</name>
    <name evidence="15" type="ORF">GXP67_23265</name>
</gene>
<dbReference type="GO" id="GO:0065002">
    <property type="term" value="P:intracellular protein transmembrane transport"/>
    <property type="evidence" value="ECO:0007669"/>
    <property type="project" value="UniProtKB-UniRule"/>
</dbReference>
<feature type="transmembrane region" description="Helical" evidence="9">
    <location>
        <begin position="831"/>
        <end position="848"/>
    </location>
</feature>
<name>A0A6C0GMV7_9BACT</name>
<evidence type="ECO:0000256" key="2">
    <source>
        <dbReference type="ARBA" id="ARBA00022448"/>
    </source>
</evidence>
<comment type="function">
    <text evidence="9">Part of the Sec protein translocase complex. Interacts with the SecYEG preprotein conducting channel. SecDF uses the proton motive force (PMF) to complete protein translocation after the ATP-dependent function of SecA.</text>
</comment>
<keyword evidence="11" id="KW-0175">Coiled coil</keyword>
<feature type="transmembrane region" description="Helical" evidence="9">
    <location>
        <begin position="889"/>
        <end position="909"/>
    </location>
</feature>
<evidence type="ECO:0000256" key="4">
    <source>
        <dbReference type="ARBA" id="ARBA00022692"/>
    </source>
</evidence>
<evidence type="ECO:0000256" key="10">
    <source>
        <dbReference type="HAMAP-Rule" id="MF_01464"/>
    </source>
</evidence>
<comment type="caution">
    <text evidence="9">Lacks conserved residue(s) required for the propagation of feature annotation.</text>
</comment>
<dbReference type="Proteomes" id="UP000480178">
    <property type="component" value="Chromosome"/>
</dbReference>
<feature type="transmembrane region" description="Helical" evidence="9">
    <location>
        <begin position="618"/>
        <end position="640"/>
    </location>
</feature>
<keyword evidence="2 9" id="KW-0813">Transport</keyword>
<dbReference type="InterPro" id="IPR022646">
    <property type="entry name" value="SecD/SecF_CS"/>
</dbReference>
<evidence type="ECO:0000259" key="12">
    <source>
        <dbReference type="Pfam" id="PF02355"/>
    </source>
</evidence>
<feature type="transmembrane region" description="Helical" evidence="9">
    <location>
        <begin position="7"/>
        <end position="27"/>
    </location>
</feature>
<dbReference type="PANTHER" id="PTHR30081:SF1">
    <property type="entry name" value="PROTEIN TRANSLOCASE SUBUNIT SECD"/>
    <property type="match status" value="1"/>
</dbReference>
<evidence type="ECO:0000256" key="11">
    <source>
        <dbReference type="SAM" id="Coils"/>
    </source>
</evidence>
<dbReference type="GO" id="GO:0005886">
    <property type="term" value="C:plasma membrane"/>
    <property type="evidence" value="ECO:0007669"/>
    <property type="project" value="UniProtKB-SubCell"/>
</dbReference>
<dbReference type="FunFam" id="1.20.1640.10:FF:000004">
    <property type="entry name" value="Protein translocase subunit SecD"/>
    <property type="match status" value="1"/>
</dbReference>
<dbReference type="InterPro" id="IPR022645">
    <property type="entry name" value="SecD/SecF_bac"/>
</dbReference>
<feature type="transmembrane region" description="Helical" evidence="9">
    <location>
        <begin position="523"/>
        <end position="542"/>
    </location>
</feature>
<protein>
    <recommendedName>
        <fullName evidence="9 10">Multifunctional fusion protein</fullName>
    </recommendedName>
    <domain>
        <recommendedName>
            <fullName evidence="9">Protein translocase subunit SecD</fullName>
        </recommendedName>
    </domain>
    <domain>
        <recommendedName>
            <fullName evidence="10">Protein-export membrane protein SecF</fullName>
        </recommendedName>
    </domain>
</protein>
<keyword evidence="16" id="KW-1185">Reference proteome</keyword>
<organism evidence="15 16">
    <name type="scientific">Rhodocytophaga rosea</name>
    <dbReference type="NCBI Taxonomy" id="2704465"/>
    <lineage>
        <taxon>Bacteria</taxon>
        <taxon>Pseudomonadati</taxon>
        <taxon>Bacteroidota</taxon>
        <taxon>Cytophagia</taxon>
        <taxon>Cytophagales</taxon>
        <taxon>Rhodocytophagaceae</taxon>
        <taxon>Rhodocytophaga</taxon>
    </lineage>
</organism>
<keyword evidence="3 9" id="KW-1003">Cell membrane</keyword>
<dbReference type="Pfam" id="PF21760">
    <property type="entry name" value="SecD_1st"/>
    <property type="match status" value="1"/>
</dbReference>
<dbReference type="EMBL" id="CP048222">
    <property type="protein sequence ID" value="QHT69349.1"/>
    <property type="molecule type" value="Genomic_DNA"/>
</dbReference>
<evidence type="ECO:0000256" key="9">
    <source>
        <dbReference type="HAMAP-Rule" id="MF_01463"/>
    </source>
</evidence>